<gene>
    <name evidence="2" type="ORF">HINF_LOCUS49322</name>
</gene>
<dbReference type="Proteomes" id="UP001642409">
    <property type="component" value="Unassembled WGS sequence"/>
</dbReference>
<keyword evidence="3" id="KW-1185">Reference proteome</keyword>
<accession>A0ABP1KFD8</accession>
<dbReference type="EMBL" id="CAXDID020000231">
    <property type="protein sequence ID" value="CAL6060638.1"/>
    <property type="molecule type" value="Genomic_DNA"/>
</dbReference>
<proteinExistence type="predicted"/>
<feature type="region of interest" description="Disordered" evidence="1">
    <location>
        <begin position="41"/>
        <end position="86"/>
    </location>
</feature>
<comment type="caution">
    <text evidence="2">The sequence shown here is derived from an EMBL/GenBank/DDBJ whole genome shotgun (WGS) entry which is preliminary data.</text>
</comment>
<evidence type="ECO:0000313" key="2">
    <source>
        <dbReference type="EMBL" id="CAL6060638.1"/>
    </source>
</evidence>
<feature type="compositionally biased region" description="Polar residues" evidence="1">
    <location>
        <begin position="68"/>
        <end position="77"/>
    </location>
</feature>
<name>A0ABP1KFD8_9EUKA</name>
<reference evidence="2 3" key="1">
    <citation type="submission" date="2024-07" db="EMBL/GenBank/DDBJ databases">
        <authorList>
            <person name="Akdeniz Z."/>
        </authorList>
    </citation>
    <scope>NUCLEOTIDE SEQUENCE [LARGE SCALE GENOMIC DNA]</scope>
</reference>
<sequence>MYYVNNYKYNKILQVILLFGQADQGWLSGQRVRVKKLAKFSKPGQPPKKAKQSARSREVSMKSEMQPEESSQPVQSKPQKDTQQPEEIKIQSSTLDMQYSKLLLFSKYYKYIIIIKQSQYLVPIRIPNFISIISSLNEIFRYKNALSSQNCNLSFAKSQLIIRQFYFFQF</sequence>
<evidence type="ECO:0000256" key="1">
    <source>
        <dbReference type="SAM" id="MobiDB-lite"/>
    </source>
</evidence>
<evidence type="ECO:0000313" key="3">
    <source>
        <dbReference type="Proteomes" id="UP001642409"/>
    </source>
</evidence>
<organism evidence="2 3">
    <name type="scientific">Hexamita inflata</name>
    <dbReference type="NCBI Taxonomy" id="28002"/>
    <lineage>
        <taxon>Eukaryota</taxon>
        <taxon>Metamonada</taxon>
        <taxon>Diplomonadida</taxon>
        <taxon>Hexamitidae</taxon>
        <taxon>Hexamitinae</taxon>
        <taxon>Hexamita</taxon>
    </lineage>
</organism>
<protein>
    <submittedName>
        <fullName evidence="2">Hypothetical_protein</fullName>
    </submittedName>
</protein>